<dbReference type="AlphaFoldDB" id="A0A834E7G0"/>
<evidence type="ECO:0000313" key="1">
    <source>
        <dbReference type="EMBL" id="KAF6104062.1"/>
    </source>
</evidence>
<gene>
    <name evidence="1" type="ORF">HJG60_011111</name>
</gene>
<accession>A0A834E7G0</accession>
<proteinExistence type="predicted"/>
<dbReference type="EMBL" id="JABVXQ010000006">
    <property type="protein sequence ID" value="KAF6104062.1"/>
    <property type="molecule type" value="Genomic_DNA"/>
</dbReference>
<name>A0A834E7G0_9CHIR</name>
<protein>
    <submittedName>
        <fullName evidence="1">Uncharacterized protein</fullName>
    </submittedName>
</protein>
<evidence type="ECO:0000313" key="2">
    <source>
        <dbReference type="Proteomes" id="UP000664940"/>
    </source>
</evidence>
<sequence length="167" mass="18479">MSHVVMSISYLVTNRKLRIRSKPTRASSHEGNHKPMPQIVTENGHQQLPIPPSLDTRLFPLLNSGVSSSSLESGPRDDWFEPMSLQTSRPRPSQALKVLKVALCFFTLSCHVENVQAVLLERKTTGRGICGMKHHRGSGVTGRRTEVSHLALSSKAPCIQEWPSGSF</sequence>
<dbReference type="Proteomes" id="UP000664940">
    <property type="component" value="Unassembled WGS sequence"/>
</dbReference>
<reference evidence="1 2" key="1">
    <citation type="journal article" date="2020" name="Nature">
        <title>Six reference-quality genomes reveal evolution of bat adaptations.</title>
        <authorList>
            <person name="Jebb D."/>
            <person name="Huang Z."/>
            <person name="Pippel M."/>
            <person name="Hughes G.M."/>
            <person name="Lavrichenko K."/>
            <person name="Devanna P."/>
            <person name="Winkler S."/>
            <person name="Jermiin L.S."/>
            <person name="Skirmuntt E.C."/>
            <person name="Katzourakis A."/>
            <person name="Burkitt-Gray L."/>
            <person name="Ray D.A."/>
            <person name="Sullivan K.A.M."/>
            <person name="Roscito J.G."/>
            <person name="Kirilenko B.M."/>
            <person name="Davalos L.M."/>
            <person name="Corthals A.P."/>
            <person name="Power M.L."/>
            <person name="Jones G."/>
            <person name="Ransome R.D."/>
            <person name="Dechmann D.K.N."/>
            <person name="Locatelli A.G."/>
            <person name="Puechmaille S.J."/>
            <person name="Fedrigo O."/>
            <person name="Jarvis E.D."/>
            <person name="Hiller M."/>
            <person name="Vernes S.C."/>
            <person name="Myers E.W."/>
            <person name="Teeling E.C."/>
        </authorList>
    </citation>
    <scope>NUCLEOTIDE SEQUENCE [LARGE SCALE GENOMIC DNA]</scope>
    <source>
        <strain evidence="1">Bat1K_MPI-CBG_1</strain>
    </source>
</reference>
<comment type="caution">
    <text evidence="1">The sequence shown here is derived from an EMBL/GenBank/DDBJ whole genome shotgun (WGS) entry which is preliminary data.</text>
</comment>
<organism evidence="1 2">
    <name type="scientific">Phyllostomus discolor</name>
    <name type="common">pale spear-nosed bat</name>
    <dbReference type="NCBI Taxonomy" id="89673"/>
    <lineage>
        <taxon>Eukaryota</taxon>
        <taxon>Metazoa</taxon>
        <taxon>Chordata</taxon>
        <taxon>Craniata</taxon>
        <taxon>Vertebrata</taxon>
        <taxon>Euteleostomi</taxon>
        <taxon>Mammalia</taxon>
        <taxon>Eutheria</taxon>
        <taxon>Laurasiatheria</taxon>
        <taxon>Chiroptera</taxon>
        <taxon>Yangochiroptera</taxon>
        <taxon>Phyllostomidae</taxon>
        <taxon>Phyllostominae</taxon>
        <taxon>Phyllostomus</taxon>
    </lineage>
</organism>